<feature type="domain" description="Aminoglycoside phosphotransferase" evidence="1">
    <location>
        <begin position="13"/>
        <end position="218"/>
    </location>
</feature>
<sequence length="258" mass="29903">MEYLFDQNWEIEPAGGATGEAFFAHSKEQKLFLKRNSSPFLAVLSAEGIVPKLVWTKRLENGDVITAQHWIHGRVLEAADMKNEEVAKLLRKIHRSKALLNMLKRLGKAPLNPEKMLMELSFRLSPDLQASPIVQESLAYLKTEVKYISHSEYVVCHSDVNHHNWMLSAENELYLIDWDGALIGDPAIDLGSLLYWYIPEAKWGEWLEQYGIALTDHLKLRMKWYVIAQTLHTIQWLKNKKNLDEADYWLRYLNAVLS</sequence>
<dbReference type="InterPro" id="IPR011009">
    <property type="entry name" value="Kinase-like_dom_sf"/>
</dbReference>
<dbReference type="EMBL" id="OAOP01000005">
    <property type="protein sequence ID" value="SNX71333.1"/>
    <property type="molecule type" value="Genomic_DNA"/>
</dbReference>
<protein>
    <submittedName>
        <fullName evidence="2">Thiamin kinase-like enzyme</fullName>
    </submittedName>
</protein>
<dbReference type="Pfam" id="PF01636">
    <property type="entry name" value="APH"/>
    <property type="match status" value="1"/>
</dbReference>
<evidence type="ECO:0000259" key="1">
    <source>
        <dbReference type="Pfam" id="PF01636"/>
    </source>
</evidence>
<evidence type="ECO:0000313" key="2">
    <source>
        <dbReference type="EMBL" id="SNX71333.1"/>
    </source>
</evidence>
<gene>
    <name evidence="2" type="ORF">SAMN05877753_105118</name>
</gene>
<keyword evidence="2" id="KW-0808">Transferase</keyword>
<organism evidence="2 3">
    <name type="scientific">Bacillus oleivorans</name>
    <dbReference type="NCBI Taxonomy" id="1448271"/>
    <lineage>
        <taxon>Bacteria</taxon>
        <taxon>Bacillati</taxon>
        <taxon>Bacillota</taxon>
        <taxon>Bacilli</taxon>
        <taxon>Bacillales</taxon>
        <taxon>Bacillaceae</taxon>
        <taxon>Bacillus</taxon>
    </lineage>
</organism>
<dbReference type="InterPro" id="IPR052077">
    <property type="entry name" value="CcrZ_PhaseVar_Mediator"/>
</dbReference>
<dbReference type="OrthoDB" id="3171511at2"/>
<dbReference type="Gene3D" id="3.90.1200.10">
    <property type="match status" value="1"/>
</dbReference>
<name>A0A285CWJ3_9BACI</name>
<reference evidence="2 3" key="1">
    <citation type="submission" date="2017-08" db="EMBL/GenBank/DDBJ databases">
        <authorList>
            <person name="de Groot N.N."/>
        </authorList>
    </citation>
    <scope>NUCLEOTIDE SEQUENCE [LARGE SCALE GENOMIC DNA]</scope>
    <source>
        <strain evidence="2 3">JC228</strain>
    </source>
</reference>
<dbReference type="Proteomes" id="UP000219546">
    <property type="component" value="Unassembled WGS sequence"/>
</dbReference>
<dbReference type="PANTHER" id="PTHR40086">
    <property type="entry name" value="PHOSPHOTRANSFERASE YTMP-RELATED"/>
    <property type="match status" value="1"/>
</dbReference>
<keyword evidence="2" id="KW-0418">Kinase</keyword>
<dbReference type="RefSeq" id="WP_097158932.1">
    <property type="nucleotide sequence ID" value="NZ_JBEPMQ010000004.1"/>
</dbReference>
<dbReference type="PANTHER" id="PTHR40086:SF1">
    <property type="entry name" value="CELL CYCLE REGULATOR CCRZ"/>
    <property type="match status" value="1"/>
</dbReference>
<dbReference type="SUPFAM" id="SSF56112">
    <property type="entry name" value="Protein kinase-like (PK-like)"/>
    <property type="match status" value="1"/>
</dbReference>
<evidence type="ECO:0000313" key="3">
    <source>
        <dbReference type="Proteomes" id="UP000219546"/>
    </source>
</evidence>
<proteinExistence type="predicted"/>
<accession>A0A285CWJ3</accession>
<dbReference type="InterPro" id="IPR002575">
    <property type="entry name" value="Aminoglycoside_PTrfase"/>
</dbReference>
<dbReference type="GO" id="GO:0016301">
    <property type="term" value="F:kinase activity"/>
    <property type="evidence" value="ECO:0007669"/>
    <property type="project" value="UniProtKB-KW"/>
</dbReference>
<dbReference type="AlphaFoldDB" id="A0A285CWJ3"/>
<keyword evidence="3" id="KW-1185">Reference proteome</keyword>